<accession>A0AAC9QYH1</accession>
<protein>
    <recommendedName>
        <fullName evidence="1">HipA-like kinase domain-containing protein</fullName>
    </recommendedName>
</protein>
<dbReference type="RefSeq" id="WP_038354254.1">
    <property type="nucleotide sequence ID" value="NZ_CP019962.1"/>
</dbReference>
<evidence type="ECO:0000313" key="2">
    <source>
        <dbReference type="EMBL" id="ARD67815.1"/>
    </source>
</evidence>
<sequence>MGYNHVKKVEYPLGNGCTEPLRAILDDDSYVVIKLFNNVMGNLVLLNEFVCYHLAKIIGLRIPHGEPCIIDENTIDEENLLKPENIGLCFGSQYLMNAVILNAGIIKKLDNCDDFYKLILFDHLIYNKDRNMGNLLTRLSKKDSHLYVIDHTHVFKNETIWCARDLNSGISNHDIKDVNILRSNEKCYELFMYNNRLEKEKLNEASEVFKTKLSYDIICDIIADIPDEWRCCAEDLAALAKYLDYRLKHIDDFCELIMNSVK</sequence>
<feature type="domain" description="HipA-like kinase" evidence="1">
    <location>
        <begin position="11"/>
        <end position="235"/>
    </location>
</feature>
<name>A0AAC9QYH1_EUBLI</name>
<dbReference type="Pfam" id="PF20613">
    <property type="entry name" value="HipA_2"/>
    <property type="match status" value="1"/>
</dbReference>
<organism evidence="2 3">
    <name type="scientific">Eubacterium limosum</name>
    <dbReference type="NCBI Taxonomy" id="1736"/>
    <lineage>
        <taxon>Bacteria</taxon>
        <taxon>Bacillati</taxon>
        <taxon>Bacillota</taxon>
        <taxon>Clostridia</taxon>
        <taxon>Eubacteriales</taxon>
        <taxon>Eubacteriaceae</taxon>
        <taxon>Eubacterium</taxon>
    </lineage>
</organism>
<dbReference type="Proteomes" id="UP000192391">
    <property type="component" value="Chromosome"/>
</dbReference>
<evidence type="ECO:0000313" key="3">
    <source>
        <dbReference type="Proteomes" id="UP000192391"/>
    </source>
</evidence>
<reference evidence="3" key="1">
    <citation type="journal article" date="2017" name="Sci. Rep.">
        <title>Determination of the Genome and Primary Transcriptome of Syngas Fermenting Eubacterium limosum ATCC 8486.</title>
        <authorList>
            <person name="Song Y."/>
            <person name="Shin J."/>
            <person name="Jeong Y."/>
            <person name="Jin S."/>
            <person name="Lee J.K."/>
            <person name="Kim D.R."/>
            <person name="Kim S.C."/>
            <person name="Cho S."/>
            <person name="Cho B.K."/>
        </authorList>
    </citation>
    <scope>NUCLEOTIDE SEQUENCE [LARGE SCALE GENOMIC DNA]</scope>
    <source>
        <strain evidence="3">ATCC 8486</strain>
    </source>
</reference>
<evidence type="ECO:0000259" key="1">
    <source>
        <dbReference type="Pfam" id="PF20613"/>
    </source>
</evidence>
<proteinExistence type="predicted"/>
<dbReference type="InterPro" id="IPR046748">
    <property type="entry name" value="HipA_2"/>
</dbReference>
<dbReference type="AlphaFoldDB" id="A0AAC9QYH1"/>
<dbReference type="EMBL" id="CP019962">
    <property type="protein sequence ID" value="ARD67815.1"/>
    <property type="molecule type" value="Genomic_DNA"/>
</dbReference>
<dbReference type="KEGG" id="elim:B2M23_20740"/>
<gene>
    <name evidence="2" type="ORF">B2M23_20740</name>
</gene>